<evidence type="ECO:0000313" key="8">
    <source>
        <dbReference type="EMBL" id="MFG3818453.1"/>
    </source>
</evidence>
<dbReference type="RefSeq" id="WP_393013821.1">
    <property type="nucleotide sequence ID" value="NZ_JAZAQF010000074.1"/>
</dbReference>
<gene>
    <name evidence="8" type="ORF">VPK24_12450</name>
</gene>
<evidence type="ECO:0000259" key="7">
    <source>
        <dbReference type="Pfam" id="PF00350"/>
    </source>
</evidence>
<evidence type="ECO:0000313" key="9">
    <source>
        <dbReference type="Proteomes" id="UP001604335"/>
    </source>
</evidence>
<keyword evidence="9" id="KW-1185">Reference proteome</keyword>
<proteinExistence type="predicted"/>
<sequence length="797" mass="90543">MTQLDSNQIAACQNLQESVEAIVHLVEQESTLQNQDITSVHTSLRKAIAPTFEVAFVGAFSAGKSMLINALLGRELLYSAEGHATGIECYIAYAPSDRERVVLTFASAAEVHEEVQVLLERLGVSSAIDLSREETVSTILTACEKMIEKEGGESKSERAKQAKALKLLIEGWWANRDRIHPTSNTTYSMEQFNFTNLKDAAAYARRGSNSAVLKRVEYYCCHPLLEDGNVLVDLPGIDAPIKKDAALTYSKISNEDTSAVVAVLKPAAAGDMTKEETELLEAMRSNSGIRDRVFFVFNRIDETWYNVQLRQRLESLISSQFRDGQRLYKTSGLLGFYGSQLRETSPGDRFGLDSIFASSIKSAEIAEETPQFVYEFNRYCSSSGKLPANRFRISVNNYESQNENYVRILSEYGSPLVDQLIHDSGIEVFREGITRYLTEEKRPQLFSTLANDLQPLCVALRRLYSDRYRELDSQPTELEGIKSNRLDRLNTDLKRLAENFADHLKRKVNEIVTNQCVSFEDDFRNLQVRMQGRMGELLSGFSVKQAYQRATLAHPRNSTAPLLAILVEAFYYLANELEEVLTAEIERVIRRLFSLLMDRIRHQDYYRELCRLVGSDAGLEDRLKAIEQSVQLALRSEASTECDRYVRESPDFYQEGSVSLYQFREVLRQTSVGYDFLPMVEAEPAIRQLLELDFAPKVKRTVTSTFRQAVSQTLKSQLLPVAVEYEEVILQQYTIARNHLEKTIEKEAQEQLEQLAEQKATLQEQIMIYNQSVEAIDSCLQSMGCDRYQLPIVELVT</sequence>
<keyword evidence="3" id="KW-0378">Hydrolase</keyword>
<dbReference type="InterPro" id="IPR027417">
    <property type="entry name" value="P-loop_NTPase"/>
</dbReference>
<dbReference type="Proteomes" id="UP001604335">
    <property type="component" value="Unassembled WGS sequence"/>
</dbReference>
<evidence type="ECO:0000256" key="6">
    <source>
        <dbReference type="SAM" id="Coils"/>
    </source>
</evidence>
<keyword evidence="4" id="KW-0342">GTP-binding</keyword>
<keyword evidence="6" id="KW-0175">Coiled coil</keyword>
<comment type="caution">
    <text evidence="8">The sequence shown here is derived from an EMBL/GenBank/DDBJ whole genome shotgun (WGS) entry which is preliminary data.</text>
</comment>
<keyword evidence="2" id="KW-0547">Nucleotide-binding</keyword>
<evidence type="ECO:0000256" key="2">
    <source>
        <dbReference type="ARBA" id="ARBA00022741"/>
    </source>
</evidence>
<evidence type="ECO:0000256" key="4">
    <source>
        <dbReference type="ARBA" id="ARBA00023134"/>
    </source>
</evidence>
<protein>
    <submittedName>
        <fullName evidence="8">Dynamin family protein</fullName>
    </submittedName>
</protein>
<feature type="coiled-coil region" evidence="6">
    <location>
        <begin position="730"/>
        <end position="772"/>
    </location>
</feature>
<dbReference type="EMBL" id="JAZAQF010000074">
    <property type="protein sequence ID" value="MFG3818453.1"/>
    <property type="molecule type" value="Genomic_DNA"/>
</dbReference>
<reference evidence="9" key="1">
    <citation type="journal article" date="2024" name="Algal Res.">
        <title>Biochemical, toxicological and genomic investigation of a high-biomass producing Limnothrix strain isolated from Italian shallow drinking water reservoir.</title>
        <authorList>
            <person name="Simonazzi M."/>
            <person name="Shishido T.K."/>
            <person name="Delbaje E."/>
            <person name="Wahlsten M."/>
            <person name="Fewer D.P."/>
            <person name="Sivonen K."/>
            <person name="Pezzolesi L."/>
            <person name="Pistocchi R."/>
        </authorList>
    </citation>
    <scope>NUCLEOTIDE SEQUENCE [LARGE SCALE GENOMIC DNA]</scope>
    <source>
        <strain evidence="9">LRLZ20PSL1</strain>
    </source>
</reference>
<evidence type="ECO:0000256" key="5">
    <source>
        <dbReference type="ARBA" id="ARBA00023136"/>
    </source>
</evidence>
<evidence type="ECO:0000256" key="3">
    <source>
        <dbReference type="ARBA" id="ARBA00022801"/>
    </source>
</evidence>
<name>A0ABW7CC96_9CYAN</name>
<keyword evidence="5" id="KW-0472">Membrane</keyword>
<organism evidence="8 9">
    <name type="scientific">Limnothrix redekei LRLZ20PSL1</name>
    <dbReference type="NCBI Taxonomy" id="3112953"/>
    <lineage>
        <taxon>Bacteria</taxon>
        <taxon>Bacillati</taxon>
        <taxon>Cyanobacteriota</taxon>
        <taxon>Cyanophyceae</taxon>
        <taxon>Pseudanabaenales</taxon>
        <taxon>Pseudanabaenaceae</taxon>
        <taxon>Limnothrix</taxon>
    </lineage>
</organism>
<comment type="subcellular location">
    <subcellularLocation>
        <location evidence="1">Membrane</location>
    </subcellularLocation>
</comment>
<dbReference type="InterPro" id="IPR027094">
    <property type="entry name" value="Mitofusin_fam"/>
</dbReference>
<accession>A0ABW7CC96</accession>
<dbReference type="Pfam" id="PF00350">
    <property type="entry name" value="Dynamin_N"/>
    <property type="match status" value="1"/>
</dbReference>
<dbReference type="Gene3D" id="3.40.50.300">
    <property type="entry name" value="P-loop containing nucleotide triphosphate hydrolases"/>
    <property type="match status" value="1"/>
</dbReference>
<dbReference type="PANTHER" id="PTHR10465">
    <property type="entry name" value="TRANSMEMBRANE GTPASE FZO1"/>
    <property type="match status" value="1"/>
</dbReference>
<dbReference type="PANTHER" id="PTHR10465:SF0">
    <property type="entry name" value="SARCALUMENIN"/>
    <property type="match status" value="1"/>
</dbReference>
<dbReference type="SUPFAM" id="SSF52540">
    <property type="entry name" value="P-loop containing nucleoside triphosphate hydrolases"/>
    <property type="match status" value="1"/>
</dbReference>
<feature type="domain" description="Dynamin N-terminal" evidence="7">
    <location>
        <begin position="54"/>
        <end position="299"/>
    </location>
</feature>
<dbReference type="InterPro" id="IPR045063">
    <property type="entry name" value="Dynamin_N"/>
</dbReference>
<evidence type="ECO:0000256" key="1">
    <source>
        <dbReference type="ARBA" id="ARBA00004370"/>
    </source>
</evidence>